<dbReference type="AlphaFoldDB" id="A0A514CPR5"/>
<dbReference type="GO" id="GO:0016491">
    <property type="term" value="F:oxidoreductase activity"/>
    <property type="evidence" value="ECO:0007669"/>
    <property type="project" value="InterPro"/>
</dbReference>
<feature type="domain" description="Alkyl hydroperoxide reductase subunit C/ Thiol specific antioxidant" evidence="1">
    <location>
        <begin position="19"/>
        <end position="144"/>
    </location>
</feature>
<geneLocation type="chloroplast" evidence="2"/>
<organism evidence="2">
    <name type="scientific">Rhizochromulina marina</name>
    <dbReference type="NCBI Taxonomy" id="1034831"/>
    <lineage>
        <taxon>Eukaryota</taxon>
        <taxon>Sar</taxon>
        <taxon>Stramenopiles</taxon>
        <taxon>Ochrophyta</taxon>
        <taxon>Dictyochophyceae</taxon>
        <taxon>Rhizochromulinales</taxon>
        <taxon>Rhizochromulina</taxon>
    </lineage>
</organism>
<dbReference type="GeneID" id="40865396"/>
<dbReference type="Pfam" id="PF00578">
    <property type="entry name" value="AhpC-TSA"/>
    <property type="match status" value="1"/>
</dbReference>
<evidence type="ECO:0000259" key="1">
    <source>
        <dbReference type="Pfam" id="PF00578"/>
    </source>
</evidence>
<proteinExistence type="predicted"/>
<dbReference type="RefSeq" id="YP_009674948.1">
    <property type="nucleotide sequence ID" value="NC_043890.1"/>
</dbReference>
<keyword evidence="2" id="KW-0150">Chloroplast</keyword>
<accession>A0A514CPR5</accession>
<dbReference type="GO" id="GO:0016209">
    <property type="term" value="F:antioxidant activity"/>
    <property type="evidence" value="ECO:0007669"/>
    <property type="project" value="InterPro"/>
</dbReference>
<name>A0A514CPR5_9STRA</name>
<evidence type="ECO:0000313" key="2">
    <source>
        <dbReference type="EMBL" id="QDH81799.1"/>
    </source>
</evidence>
<dbReference type="Gene3D" id="3.40.30.10">
    <property type="entry name" value="Glutaredoxin"/>
    <property type="match status" value="1"/>
</dbReference>
<dbReference type="InterPro" id="IPR036249">
    <property type="entry name" value="Thioredoxin-like_sf"/>
</dbReference>
<dbReference type="SUPFAM" id="SSF52833">
    <property type="entry name" value="Thioredoxin-like"/>
    <property type="match status" value="1"/>
</dbReference>
<sequence length="167" mass="19679">MFNPTYQNTKKIESPLLQTYRSKIRLKDYQGKKNIFLLFLPGNLSGRSQRLQNSILELNENFNKFVENETEILIVVQSFSPEVRWNLNLAKVHGGLRNLKFPIIFDPWGLLFNSYNSQNDSKQKGKIETYTSYFINKEGIIRYIGYFDQQIKFDLPKTLEIIESLRS</sequence>
<reference evidence="2" key="1">
    <citation type="submission" date="2019-02" db="EMBL/GenBank/DDBJ databases">
        <title>Dictyochophyceae plastid genomes reveal unusual variability of their organisation.</title>
        <authorList>
            <person name="Han K.Y."/>
            <person name="Maciszewski K."/>
            <person name="Graf L."/>
            <person name="Andersen R.A."/>
            <person name="Karnkowska A."/>
            <person name="Yoon H.S."/>
        </authorList>
    </citation>
    <scope>NUCLEOTIDE SEQUENCE</scope>
</reference>
<protein>
    <submittedName>
        <fullName evidence="2">2-Cys peroxiredoxin BAS1</fullName>
    </submittedName>
</protein>
<gene>
    <name evidence="2" type="primary">ycf42</name>
</gene>
<keyword evidence="2" id="KW-0934">Plastid</keyword>
<dbReference type="EMBL" id="MK561360">
    <property type="protein sequence ID" value="QDH81799.1"/>
    <property type="molecule type" value="Genomic_DNA"/>
</dbReference>
<dbReference type="InterPro" id="IPR000866">
    <property type="entry name" value="AhpC/TSA"/>
</dbReference>